<keyword evidence="1" id="KW-0812">Transmembrane</keyword>
<dbReference type="InterPro" id="IPR018687">
    <property type="entry name" value="DUF2177_membr"/>
</dbReference>
<evidence type="ECO:0000256" key="1">
    <source>
        <dbReference type="SAM" id="Phobius"/>
    </source>
</evidence>
<proteinExistence type="predicted"/>
<organism evidence="2">
    <name type="scientific">viral metagenome</name>
    <dbReference type="NCBI Taxonomy" id="1070528"/>
    <lineage>
        <taxon>unclassified sequences</taxon>
        <taxon>metagenomes</taxon>
        <taxon>organismal metagenomes</taxon>
    </lineage>
</organism>
<keyword evidence="1" id="KW-0472">Membrane</keyword>
<keyword evidence="1" id="KW-1133">Transmembrane helix</keyword>
<evidence type="ECO:0008006" key="3">
    <source>
        <dbReference type="Google" id="ProtNLM"/>
    </source>
</evidence>
<sequence length="125" mass="14245">MSQLIKKIIISTIVLLVLDFTFLSVNKTAFENEVISVQRVIMRMNPVGAFFSYLFIIFAINYFILLKNRPVFEAAILGLIINGVYESTNYAIFKKWSANLAIMDTIWGGFLFALTTQITYTLSNL</sequence>
<feature type="transmembrane region" description="Helical" evidence="1">
    <location>
        <begin position="46"/>
        <end position="65"/>
    </location>
</feature>
<reference evidence="2" key="1">
    <citation type="journal article" date="2020" name="Nature">
        <title>Giant virus diversity and host interactions through global metagenomics.</title>
        <authorList>
            <person name="Schulz F."/>
            <person name="Roux S."/>
            <person name="Paez-Espino D."/>
            <person name="Jungbluth S."/>
            <person name="Walsh D.A."/>
            <person name="Denef V.J."/>
            <person name="McMahon K.D."/>
            <person name="Konstantinidis K.T."/>
            <person name="Eloe-Fadrosh E.A."/>
            <person name="Kyrpides N.C."/>
            <person name="Woyke T."/>
        </authorList>
    </citation>
    <scope>NUCLEOTIDE SEQUENCE</scope>
    <source>
        <strain evidence="2">GVMAG-M-3300027708-5</strain>
    </source>
</reference>
<protein>
    <recommendedName>
        <fullName evidence="3">DUF2177 family protein</fullName>
    </recommendedName>
</protein>
<dbReference type="EMBL" id="MN740407">
    <property type="protein sequence ID" value="QHU05075.1"/>
    <property type="molecule type" value="Genomic_DNA"/>
</dbReference>
<feature type="transmembrane region" description="Helical" evidence="1">
    <location>
        <begin position="71"/>
        <end position="93"/>
    </location>
</feature>
<dbReference type="AlphaFoldDB" id="A0A6C0JH21"/>
<feature type="transmembrane region" description="Helical" evidence="1">
    <location>
        <begin position="105"/>
        <end position="123"/>
    </location>
</feature>
<name>A0A6C0JH21_9ZZZZ</name>
<dbReference type="Pfam" id="PF09945">
    <property type="entry name" value="DUF2177"/>
    <property type="match status" value="1"/>
</dbReference>
<feature type="transmembrane region" description="Helical" evidence="1">
    <location>
        <begin position="6"/>
        <end position="25"/>
    </location>
</feature>
<accession>A0A6C0JH21</accession>
<evidence type="ECO:0000313" key="2">
    <source>
        <dbReference type="EMBL" id="QHU05075.1"/>
    </source>
</evidence>